<keyword evidence="3" id="KW-1185">Reference proteome</keyword>
<dbReference type="KEGG" id="thas:C6Y53_06660"/>
<evidence type="ECO:0000313" key="2">
    <source>
        <dbReference type="EMBL" id="AVO37424.1"/>
    </source>
</evidence>
<dbReference type="Pfam" id="PF05656">
    <property type="entry name" value="DUF805"/>
    <property type="match status" value="1"/>
</dbReference>
<dbReference type="GO" id="GO:0005886">
    <property type="term" value="C:plasma membrane"/>
    <property type="evidence" value="ECO:0007669"/>
    <property type="project" value="TreeGrafter"/>
</dbReference>
<dbReference type="PANTHER" id="PTHR34980">
    <property type="entry name" value="INNER MEMBRANE PROTEIN-RELATED-RELATED"/>
    <property type="match status" value="1"/>
</dbReference>
<feature type="transmembrane region" description="Helical" evidence="1">
    <location>
        <begin position="69"/>
        <end position="87"/>
    </location>
</feature>
<keyword evidence="1" id="KW-0472">Membrane</keyword>
<feature type="transmembrane region" description="Helical" evidence="1">
    <location>
        <begin position="26"/>
        <end position="49"/>
    </location>
</feature>
<keyword evidence="1" id="KW-0812">Transmembrane</keyword>
<dbReference type="Proteomes" id="UP000237655">
    <property type="component" value="Chromosome"/>
</dbReference>
<gene>
    <name evidence="2" type="ORF">C6Y53_06660</name>
</gene>
<proteinExistence type="predicted"/>
<name>A0A2S0MNH3_9RHOB</name>
<feature type="transmembrane region" description="Helical" evidence="1">
    <location>
        <begin position="136"/>
        <end position="159"/>
    </location>
</feature>
<keyword evidence="1" id="KW-1133">Transmembrane helix</keyword>
<accession>A0A2S0MNH3</accession>
<dbReference type="PANTHER" id="PTHR34980:SF2">
    <property type="entry name" value="INNER MEMBRANE PROTEIN YHAH-RELATED"/>
    <property type="match status" value="1"/>
</dbReference>
<dbReference type="EMBL" id="CP027665">
    <property type="protein sequence ID" value="AVO37424.1"/>
    <property type="molecule type" value="Genomic_DNA"/>
</dbReference>
<protein>
    <submittedName>
        <fullName evidence="2">DUF805 domain-containing protein</fullName>
    </submittedName>
</protein>
<dbReference type="RefSeq" id="WP_106471735.1">
    <property type="nucleotide sequence ID" value="NZ_CP027665.1"/>
</dbReference>
<organism evidence="2 3">
    <name type="scientific">Pukyongiella litopenaei</name>
    <dbReference type="NCBI Taxonomy" id="2605946"/>
    <lineage>
        <taxon>Bacteria</taxon>
        <taxon>Pseudomonadati</taxon>
        <taxon>Pseudomonadota</taxon>
        <taxon>Alphaproteobacteria</taxon>
        <taxon>Rhodobacterales</taxon>
        <taxon>Paracoccaceae</taxon>
        <taxon>Pukyongiella</taxon>
    </lineage>
</organism>
<dbReference type="AlphaFoldDB" id="A0A2S0MNH3"/>
<evidence type="ECO:0000313" key="3">
    <source>
        <dbReference type="Proteomes" id="UP000237655"/>
    </source>
</evidence>
<evidence type="ECO:0000256" key="1">
    <source>
        <dbReference type="SAM" id="Phobius"/>
    </source>
</evidence>
<sequence>MGFQTAIRTCLGKYLTFSGRASRPEYWWFFLFVLLSNVVAGLVDMAMFGQAGVTEADGSASVTAYARQPVQGLVGLALFLPHLAAAFRRMHDTGRSGWYALLPTLLGLGALVVLVFGIGAASHFHGGTMDRLLTGATLLILLPTLLVLLISPLLVLWWLTRPSQPGANQYGPNPREVTQ</sequence>
<dbReference type="InterPro" id="IPR008523">
    <property type="entry name" value="DUF805"/>
</dbReference>
<reference evidence="3" key="1">
    <citation type="submission" date="2018-03" db="EMBL/GenBank/DDBJ databases">
        <title>Genomic analysis of the strain SH-1 isolated from shrimp intestine.</title>
        <authorList>
            <person name="Kim Y.-S."/>
            <person name="Kim S.-E."/>
            <person name="Kim K.-H."/>
        </authorList>
    </citation>
    <scope>NUCLEOTIDE SEQUENCE [LARGE SCALE GENOMIC DNA]</scope>
    <source>
        <strain evidence="3">SH-1</strain>
    </source>
</reference>
<feature type="transmembrane region" description="Helical" evidence="1">
    <location>
        <begin position="99"/>
        <end position="124"/>
    </location>
</feature>